<keyword evidence="2" id="KW-0472">Membrane</keyword>
<feature type="transmembrane region" description="Helical" evidence="2">
    <location>
        <begin position="28"/>
        <end position="52"/>
    </location>
</feature>
<reference evidence="3" key="1">
    <citation type="submission" date="2021-01" db="EMBL/GenBank/DDBJ databases">
        <title>Whole genome shotgun sequence of Sphaerisporangium rufum NBRC 109079.</title>
        <authorList>
            <person name="Komaki H."/>
            <person name="Tamura T."/>
        </authorList>
    </citation>
    <scope>NUCLEOTIDE SEQUENCE</scope>
    <source>
        <strain evidence="3">NBRC 109079</strain>
    </source>
</reference>
<protein>
    <submittedName>
        <fullName evidence="3">Uncharacterized protein</fullName>
    </submittedName>
</protein>
<feature type="region of interest" description="Disordered" evidence="1">
    <location>
        <begin position="98"/>
        <end position="180"/>
    </location>
</feature>
<evidence type="ECO:0000256" key="1">
    <source>
        <dbReference type="SAM" id="MobiDB-lite"/>
    </source>
</evidence>
<gene>
    <name evidence="3" type="ORF">Sru01_49070</name>
</gene>
<accession>A0A919R9R2</accession>
<organism evidence="3 4">
    <name type="scientific">Sphaerisporangium rufum</name>
    <dbReference type="NCBI Taxonomy" id="1381558"/>
    <lineage>
        <taxon>Bacteria</taxon>
        <taxon>Bacillati</taxon>
        <taxon>Actinomycetota</taxon>
        <taxon>Actinomycetes</taxon>
        <taxon>Streptosporangiales</taxon>
        <taxon>Streptosporangiaceae</taxon>
        <taxon>Sphaerisporangium</taxon>
    </lineage>
</organism>
<evidence type="ECO:0000313" key="3">
    <source>
        <dbReference type="EMBL" id="GII79925.1"/>
    </source>
</evidence>
<name>A0A919R9R2_9ACTN</name>
<dbReference type="EMBL" id="BOOU01000067">
    <property type="protein sequence ID" value="GII79925.1"/>
    <property type="molecule type" value="Genomic_DNA"/>
</dbReference>
<evidence type="ECO:0000313" key="4">
    <source>
        <dbReference type="Proteomes" id="UP000655287"/>
    </source>
</evidence>
<sequence length="213" mass="21175">MPVTFRGDRSAAIIARVRRMARVVAGHLLDRLLAAGGLILLGWLAGVVLAVVGADPAAAEVTVPAGRVPATEASHEIGAAWQAAADMEVTDTREVRRQGSAVPHVAPGPASAGGFPTAGDSAPADAGAMVGRRVDGLTSQSTPAAPEPASADHSAGANGFVPRGGGSGPSGPAFGDVARSGFDPRLMIAPARTASATIPVVRPAVDDPSFSPD</sequence>
<comment type="caution">
    <text evidence="3">The sequence shown here is derived from an EMBL/GenBank/DDBJ whole genome shotgun (WGS) entry which is preliminary data.</text>
</comment>
<keyword evidence="2" id="KW-0812">Transmembrane</keyword>
<dbReference type="Proteomes" id="UP000655287">
    <property type="component" value="Unassembled WGS sequence"/>
</dbReference>
<proteinExistence type="predicted"/>
<keyword evidence="2" id="KW-1133">Transmembrane helix</keyword>
<evidence type="ECO:0000256" key="2">
    <source>
        <dbReference type="SAM" id="Phobius"/>
    </source>
</evidence>
<keyword evidence="4" id="KW-1185">Reference proteome</keyword>
<dbReference type="AlphaFoldDB" id="A0A919R9R2"/>